<evidence type="ECO:0008006" key="5">
    <source>
        <dbReference type="Google" id="ProtNLM"/>
    </source>
</evidence>
<dbReference type="PANTHER" id="PTHR15665">
    <property type="entry name" value="ASTEROID PROTEIN"/>
    <property type="match status" value="1"/>
</dbReference>
<accession>A0A550CWK8</accession>
<gene>
    <name evidence="3" type="ORF">BD626DRAFT_473201</name>
</gene>
<keyword evidence="4" id="KW-1185">Reference proteome</keyword>
<evidence type="ECO:0000313" key="4">
    <source>
        <dbReference type="Proteomes" id="UP000320762"/>
    </source>
</evidence>
<organism evidence="3 4">
    <name type="scientific">Schizophyllum amplum</name>
    <dbReference type="NCBI Taxonomy" id="97359"/>
    <lineage>
        <taxon>Eukaryota</taxon>
        <taxon>Fungi</taxon>
        <taxon>Dikarya</taxon>
        <taxon>Basidiomycota</taxon>
        <taxon>Agaricomycotina</taxon>
        <taxon>Agaricomycetes</taxon>
        <taxon>Agaricomycetidae</taxon>
        <taxon>Agaricales</taxon>
        <taxon>Schizophyllaceae</taxon>
        <taxon>Schizophyllum</taxon>
    </lineage>
</organism>
<dbReference type="PANTHER" id="PTHR15665:SF1">
    <property type="entry name" value="PROTEIN ASTEROID HOMOLOG 1"/>
    <property type="match status" value="1"/>
</dbReference>
<dbReference type="EMBL" id="VDMD01000001">
    <property type="protein sequence ID" value="TRM69177.1"/>
    <property type="molecule type" value="Genomic_DNA"/>
</dbReference>
<dbReference type="InterPro" id="IPR026832">
    <property type="entry name" value="Asteroid"/>
</dbReference>
<dbReference type="SUPFAM" id="SSF88723">
    <property type="entry name" value="PIN domain-like"/>
    <property type="match status" value="1"/>
</dbReference>
<reference evidence="3 4" key="1">
    <citation type="journal article" date="2019" name="New Phytol.">
        <title>Comparative genomics reveals unique wood-decay strategies and fruiting body development in the Schizophyllaceae.</title>
        <authorList>
            <person name="Almasi E."/>
            <person name="Sahu N."/>
            <person name="Krizsan K."/>
            <person name="Balint B."/>
            <person name="Kovacs G.M."/>
            <person name="Kiss B."/>
            <person name="Cseklye J."/>
            <person name="Drula E."/>
            <person name="Henrissat B."/>
            <person name="Nagy I."/>
            <person name="Chovatia M."/>
            <person name="Adam C."/>
            <person name="LaButti K."/>
            <person name="Lipzen A."/>
            <person name="Riley R."/>
            <person name="Grigoriev I.V."/>
            <person name="Nagy L.G."/>
        </authorList>
    </citation>
    <scope>NUCLEOTIDE SEQUENCE [LARGE SCALE GENOMIC DNA]</scope>
    <source>
        <strain evidence="3 4">NL-1724</strain>
    </source>
</reference>
<dbReference type="InterPro" id="IPR029060">
    <property type="entry name" value="PIN-like_dom_sf"/>
</dbReference>
<feature type="region of interest" description="Disordered" evidence="2">
    <location>
        <begin position="489"/>
        <end position="513"/>
    </location>
</feature>
<evidence type="ECO:0000256" key="2">
    <source>
        <dbReference type="SAM" id="MobiDB-lite"/>
    </source>
</evidence>
<feature type="compositionally biased region" description="Polar residues" evidence="2">
    <location>
        <begin position="809"/>
        <end position="827"/>
    </location>
</feature>
<feature type="compositionally biased region" description="Acidic residues" evidence="2">
    <location>
        <begin position="491"/>
        <end position="513"/>
    </location>
</feature>
<name>A0A550CWK8_9AGAR</name>
<comment type="caution">
    <text evidence="3">The sequence shown here is derived from an EMBL/GenBank/DDBJ whole genome shotgun (WGS) entry which is preliminary data.</text>
</comment>
<feature type="region of interest" description="Disordered" evidence="2">
    <location>
        <begin position="802"/>
        <end position="828"/>
    </location>
</feature>
<evidence type="ECO:0000256" key="1">
    <source>
        <dbReference type="ARBA" id="ARBA00007398"/>
    </source>
</evidence>
<comment type="similarity">
    <text evidence="1">Belongs to the asteroid family.</text>
</comment>
<dbReference type="OrthoDB" id="25987at2759"/>
<protein>
    <recommendedName>
        <fullName evidence="5">Asteroid domain-containing protein</fullName>
    </recommendedName>
</protein>
<feature type="compositionally biased region" description="Low complexity" evidence="2">
    <location>
        <begin position="550"/>
        <end position="569"/>
    </location>
</feature>
<proteinExistence type="inferred from homology"/>
<evidence type="ECO:0000313" key="3">
    <source>
        <dbReference type="EMBL" id="TRM69177.1"/>
    </source>
</evidence>
<feature type="region of interest" description="Disordered" evidence="2">
    <location>
        <begin position="692"/>
        <end position="721"/>
    </location>
</feature>
<dbReference type="AlphaFoldDB" id="A0A550CWK8"/>
<dbReference type="STRING" id="97359.A0A550CWK8"/>
<sequence length="840" mass="91915">MGILGLTTFLKENRRTCSKQARIPDSSPVVLVIDGWSFIYYLYQSTHAAWVYGGEYEEYCASITSVVKAWLQVGFKLHFVFDGACPALKFPTQIGRLNHSNVEPSSLFFRTSPLSRSQSRFLNESRILPPLAFHACLYALQALEGSDLHIHYADGEGDPYAVELAGRLRGFVCGNDSDFVVLNADGYRGYIPFEDMSWDVPDMSGMAQMDEDSDFQPVRKGKAKRKGPARATPGLVPPQGVTVQQMTVSYYSPQLLADVLGVPVTLLPLVGALVGNDFTKQTNNPMFNRQLLFFEKHATPAERLNTACTAIRTILSPSSQKRHGPPVDGIMSLIERTVNVLLQRIGTLGSGEIAAVVDNIVEATLPYAMPKTASAADAPLWPSPVCALHSPETCTLLPMFSRAVEFEAEAAFDERTPEVQVADKARRRYIKAYRAGALSSRMMDVLSTGTFWPRVFLENPDAETVSKTVGRHLRQMAYAVLHEALGLPVAADEEDDDEEEENAGDAESDEDMLVDVVESDSDAETEGSVDPLAPLEGALQRIRQTQGSDAPTSSTASTRSSTVSRPAARPCTVTEYVRRGTHVSPEPVTVPTGPQVLASISVPATEPGPLALQSLEFRMRVFLAALHSDCASVRSLQTNELVPVLAVRWIVRLMHERAQGSGSKEREKERWTQREARCFLAAFAWDCEADGEGDKGKVQAQDNNSAEQQPRAEPPPPIDNRNVQLTAQALAALEAIAHWSQALLLWEHAPLPAHLFSGARFHRLLTSAVDVDPLLSEHLWQAGLDGLEDCFGEGVKRRAKKGTVGVKAGQSNSQMPTNNGRGRQPQGTDLYKMLGSMGDM</sequence>
<feature type="region of interest" description="Disordered" evidence="2">
    <location>
        <begin position="543"/>
        <end position="569"/>
    </location>
</feature>
<dbReference type="Gene3D" id="3.40.50.1010">
    <property type="entry name" value="5'-nuclease"/>
    <property type="match status" value="1"/>
</dbReference>
<dbReference type="Proteomes" id="UP000320762">
    <property type="component" value="Unassembled WGS sequence"/>
</dbReference>